<sequence>MKGAKKPVVLSPHLVSPGNEGLSEFEFGMIVCWNAFNEWLERGTKAAGHGDLTFMDVVVLHQVAHRARNRKLADICFVLNLADTHSVSYSLKKLLAAKLVTGQKVGKEVLYQTTPDGEKVIANYREVRERCLLGIIEDDMKPAMSEFARFFVRMSGLYDQAARAASSL</sequence>
<dbReference type="RefSeq" id="WP_245753397.1">
    <property type="nucleotide sequence ID" value="NZ_FNRQ01000006.1"/>
</dbReference>
<dbReference type="Pfam" id="PF13463">
    <property type="entry name" value="HTH_27"/>
    <property type="match status" value="1"/>
</dbReference>
<dbReference type="InterPro" id="IPR036388">
    <property type="entry name" value="WH-like_DNA-bd_sf"/>
</dbReference>
<name>A0A1H4GTK3_9BURK</name>
<dbReference type="InterPro" id="IPR000835">
    <property type="entry name" value="HTH_MarR-typ"/>
</dbReference>
<dbReference type="SUPFAM" id="SSF46785">
    <property type="entry name" value="Winged helix' DNA-binding domain"/>
    <property type="match status" value="1"/>
</dbReference>
<dbReference type="GO" id="GO:0003700">
    <property type="term" value="F:DNA-binding transcription factor activity"/>
    <property type="evidence" value="ECO:0007669"/>
    <property type="project" value="InterPro"/>
</dbReference>
<dbReference type="AlphaFoldDB" id="A0A1H4GTK3"/>
<dbReference type="Gene3D" id="1.10.10.10">
    <property type="entry name" value="Winged helix-like DNA-binding domain superfamily/Winged helix DNA-binding domain"/>
    <property type="match status" value="1"/>
</dbReference>
<feature type="domain" description="HTH marR-type" evidence="1">
    <location>
        <begin position="53"/>
        <end position="117"/>
    </location>
</feature>
<dbReference type="InterPro" id="IPR036390">
    <property type="entry name" value="WH_DNA-bd_sf"/>
</dbReference>
<reference evidence="3" key="1">
    <citation type="submission" date="2016-10" db="EMBL/GenBank/DDBJ databases">
        <authorList>
            <person name="Varghese N."/>
            <person name="Submissions S."/>
        </authorList>
    </citation>
    <scope>NUCLEOTIDE SEQUENCE [LARGE SCALE GENOMIC DNA]</scope>
    <source>
        <strain evidence="3">LMG 24000</strain>
    </source>
</reference>
<dbReference type="EMBL" id="FNRQ01000006">
    <property type="protein sequence ID" value="SEB12874.1"/>
    <property type="molecule type" value="Genomic_DNA"/>
</dbReference>
<evidence type="ECO:0000259" key="1">
    <source>
        <dbReference type="Pfam" id="PF13463"/>
    </source>
</evidence>
<evidence type="ECO:0000313" key="2">
    <source>
        <dbReference type="EMBL" id="SEB12874.1"/>
    </source>
</evidence>
<dbReference type="STRING" id="83784.SAMN05192564_106327"/>
<evidence type="ECO:0000313" key="3">
    <source>
        <dbReference type="Proteomes" id="UP000198638"/>
    </source>
</evidence>
<dbReference type="Proteomes" id="UP000198638">
    <property type="component" value="Unassembled WGS sequence"/>
</dbReference>
<keyword evidence="3" id="KW-1185">Reference proteome</keyword>
<proteinExistence type="predicted"/>
<accession>A0A1H4GTK3</accession>
<organism evidence="2 3">
    <name type="scientific">Paraburkholderia sartisoli</name>
    <dbReference type="NCBI Taxonomy" id="83784"/>
    <lineage>
        <taxon>Bacteria</taxon>
        <taxon>Pseudomonadati</taxon>
        <taxon>Pseudomonadota</taxon>
        <taxon>Betaproteobacteria</taxon>
        <taxon>Burkholderiales</taxon>
        <taxon>Burkholderiaceae</taxon>
        <taxon>Paraburkholderia</taxon>
    </lineage>
</organism>
<protein>
    <submittedName>
        <fullName evidence="2">Predicted transcription regulator, contains HTH domain, MarR family</fullName>
    </submittedName>
</protein>
<gene>
    <name evidence="2" type="ORF">SAMN05192564_106327</name>
</gene>